<dbReference type="SMART" id="SM00871">
    <property type="entry name" value="AraC_E_bind"/>
    <property type="match status" value="1"/>
</dbReference>
<dbReference type="SMART" id="SM00342">
    <property type="entry name" value="HTH_ARAC"/>
    <property type="match status" value="1"/>
</dbReference>
<dbReference type="PROSITE" id="PS01124">
    <property type="entry name" value="HTH_ARAC_FAMILY_2"/>
    <property type="match status" value="1"/>
</dbReference>
<keyword evidence="3" id="KW-0804">Transcription</keyword>
<dbReference type="Pfam" id="PF12833">
    <property type="entry name" value="HTH_18"/>
    <property type="match status" value="1"/>
</dbReference>
<proteinExistence type="predicted"/>
<dbReference type="InterPro" id="IPR029441">
    <property type="entry name" value="Cass2"/>
</dbReference>
<keyword evidence="6" id="KW-1185">Reference proteome</keyword>
<dbReference type="InterPro" id="IPR010499">
    <property type="entry name" value="AraC_E-bd"/>
</dbReference>
<protein>
    <submittedName>
        <fullName evidence="5">AraC family transcriptional regulator</fullName>
    </submittedName>
</protein>
<dbReference type="Pfam" id="PF14526">
    <property type="entry name" value="Cass2"/>
    <property type="match status" value="1"/>
</dbReference>
<evidence type="ECO:0000256" key="3">
    <source>
        <dbReference type="ARBA" id="ARBA00023163"/>
    </source>
</evidence>
<dbReference type="InterPro" id="IPR011256">
    <property type="entry name" value="Reg_factor_effector_dom_sf"/>
</dbReference>
<dbReference type="GO" id="GO:0043565">
    <property type="term" value="F:sequence-specific DNA binding"/>
    <property type="evidence" value="ECO:0007669"/>
    <property type="project" value="InterPro"/>
</dbReference>
<sequence>MEWMESISRAIGYIEDHITQEISIDSIARQVNISPFYFQKGFSLLCGFTVTEYIRKRRLALAGSELVSTDAKVIDIALKYSYDSPDSFTKAFTRFHGITPAMVRKDCVTLKSFAPLKIKISLEGGYLMDYKIMQKDSFTVIGASRMFTYDNAKAEIPKFWKEHYAADNGKYICGMYGINYDESMAGDVFEYLIADNYNPAVDIPDGFITKVIPSHTWAVFPCKGAMPKALQDVNNKIFSEWLPACKEYEIAAGYCIEMYEDASKYPGGIQDDNYYSEMWIPVRAKR</sequence>
<organism evidence="5 6">
    <name type="scientific">Anaerobacterium chartisolvens</name>
    <dbReference type="NCBI Taxonomy" id="1297424"/>
    <lineage>
        <taxon>Bacteria</taxon>
        <taxon>Bacillati</taxon>
        <taxon>Bacillota</taxon>
        <taxon>Clostridia</taxon>
        <taxon>Eubacteriales</taxon>
        <taxon>Oscillospiraceae</taxon>
        <taxon>Anaerobacterium</taxon>
    </lineage>
</organism>
<dbReference type="InterPro" id="IPR050959">
    <property type="entry name" value="MarA-like"/>
</dbReference>
<dbReference type="PANTHER" id="PTHR47504:SF5">
    <property type="entry name" value="RIGHT ORIGIN-BINDING PROTEIN"/>
    <property type="match status" value="1"/>
</dbReference>
<dbReference type="InterPro" id="IPR018060">
    <property type="entry name" value="HTH_AraC"/>
</dbReference>
<keyword evidence="2" id="KW-0238">DNA-binding</keyword>
<keyword evidence="1" id="KW-0805">Transcription regulation</keyword>
<dbReference type="InterPro" id="IPR009057">
    <property type="entry name" value="Homeodomain-like_sf"/>
</dbReference>
<gene>
    <name evidence="5" type="ORF">DFR58_10379</name>
</gene>
<dbReference type="SUPFAM" id="SSF55136">
    <property type="entry name" value="Probable bacterial effector-binding domain"/>
    <property type="match status" value="1"/>
</dbReference>
<evidence type="ECO:0000256" key="1">
    <source>
        <dbReference type="ARBA" id="ARBA00023015"/>
    </source>
</evidence>
<comment type="caution">
    <text evidence="5">The sequence shown here is derived from an EMBL/GenBank/DDBJ whole genome shotgun (WGS) entry which is preliminary data.</text>
</comment>
<dbReference type="GO" id="GO:0003700">
    <property type="term" value="F:DNA-binding transcription factor activity"/>
    <property type="evidence" value="ECO:0007669"/>
    <property type="project" value="InterPro"/>
</dbReference>
<accession>A0A369BI23</accession>
<dbReference type="AlphaFoldDB" id="A0A369BI23"/>
<evidence type="ECO:0000313" key="6">
    <source>
        <dbReference type="Proteomes" id="UP000253034"/>
    </source>
</evidence>
<evidence type="ECO:0000313" key="5">
    <source>
        <dbReference type="EMBL" id="RCX19334.1"/>
    </source>
</evidence>
<dbReference type="Gene3D" id="3.20.80.10">
    <property type="entry name" value="Regulatory factor, effector binding domain"/>
    <property type="match status" value="1"/>
</dbReference>
<reference evidence="5 6" key="1">
    <citation type="submission" date="2018-07" db="EMBL/GenBank/DDBJ databases">
        <title>Genomic Encyclopedia of Type Strains, Phase IV (KMG-IV): sequencing the most valuable type-strain genomes for metagenomic binning, comparative biology and taxonomic classification.</title>
        <authorList>
            <person name="Goeker M."/>
        </authorList>
    </citation>
    <scope>NUCLEOTIDE SEQUENCE [LARGE SCALE GENOMIC DNA]</scope>
    <source>
        <strain evidence="5 6">DSM 27016</strain>
    </source>
</reference>
<dbReference type="Gene3D" id="1.10.10.60">
    <property type="entry name" value="Homeodomain-like"/>
    <property type="match status" value="2"/>
</dbReference>
<evidence type="ECO:0000256" key="2">
    <source>
        <dbReference type="ARBA" id="ARBA00023125"/>
    </source>
</evidence>
<dbReference type="OrthoDB" id="9801123at2"/>
<dbReference type="EMBL" id="QPJT01000003">
    <property type="protein sequence ID" value="RCX19334.1"/>
    <property type="molecule type" value="Genomic_DNA"/>
</dbReference>
<name>A0A369BI23_9FIRM</name>
<dbReference type="PANTHER" id="PTHR47504">
    <property type="entry name" value="RIGHT ORIGIN-BINDING PROTEIN"/>
    <property type="match status" value="1"/>
</dbReference>
<evidence type="ECO:0000259" key="4">
    <source>
        <dbReference type="PROSITE" id="PS01124"/>
    </source>
</evidence>
<feature type="domain" description="HTH araC/xylS-type" evidence="4">
    <location>
        <begin position="8"/>
        <end position="106"/>
    </location>
</feature>
<dbReference type="SUPFAM" id="SSF46689">
    <property type="entry name" value="Homeodomain-like"/>
    <property type="match status" value="2"/>
</dbReference>
<dbReference type="RefSeq" id="WP_114296409.1">
    <property type="nucleotide sequence ID" value="NZ_QPJT01000003.1"/>
</dbReference>
<dbReference type="Proteomes" id="UP000253034">
    <property type="component" value="Unassembled WGS sequence"/>
</dbReference>